<dbReference type="HAMAP" id="MF_01940">
    <property type="entry name" value="RNA_CPDase"/>
    <property type="match status" value="1"/>
</dbReference>
<dbReference type="EC" id="3.1.4.58" evidence="2"/>
<gene>
    <name evidence="3" type="ORF">EHYA_03682</name>
</gene>
<comment type="function">
    <text evidence="2">Hydrolyzes RNA 2',3'-cyclic phosphodiester to an RNA 2'-phosphomonoester.</text>
</comment>
<dbReference type="PANTHER" id="PTHR35561:SF1">
    <property type="entry name" value="RNA 2',3'-CYCLIC PHOSPHODIESTERASE"/>
    <property type="match status" value="1"/>
</dbReference>
<dbReference type="InterPro" id="IPR009097">
    <property type="entry name" value="Cyclic_Pdiesterase"/>
</dbReference>
<dbReference type="OrthoDB" id="9787070at2"/>
<evidence type="ECO:0000313" key="4">
    <source>
        <dbReference type="Proteomes" id="UP000286931"/>
    </source>
</evidence>
<dbReference type="Pfam" id="PF13563">
    <property type="entry name" value="2_5_RNA_ligase2"/>
    <property type="match status" value="1"/>
</dbReference>
<dbReference type="Proteomes" id="UP000286931">
    <property type="component" value="Unassembled WGS sequence"/>
</dbReference>
<dbReference type="Gene3D" id="3.90.1140.10">
    <property type="entry name" value="Cyclic phosphodiesterase"/>
    <property type="match status" value="1"/>
</dbReference>
<proteinExistence type="inferred from homology"/>
<name>A0A401YN26_9ACTN</name>
<feature type="active site" description="Proton donor" evidence="2">
    <location>
        <position position="40"/>
    </location>
</feature>
<feature type="short sequence motif" description="HXTX 1" evidence="2">
    <location>
        <begin position="40"/>
        <end position="43"/>
    </location>
</feature>
<keyword evidence="4" id="KW-1185">Reference proteome</keyword>
<comment type="similarity">
    <text evidence="2">Belongs to the 2H phosphoesterase superfamily. ThpR family.</text>
</comment>
<dbReference type="GO" id="GO:0008664">
    <property type="term" value="F:RNA 2',3'-cyclic 3'-phosphodiesterase activity"/>
    <property type="evidence" value="ECO:0007669"/>
    <property type="project" value="UniProtKB-EC"/>
</dbReference>
<dbReference type="EMBL" id="BIFH01000019">
    <property type="protein sequence ID" value="GCD95998.1"/>
    <property type="molecule type" value="Genomic_DNA"/>
</dbReference>
<feature type="active site" description="Proton acceptor" evidence="2">
    <location>
        <position position="123"/>
    </location>
</feature>
<dbReference type="SUPFAM" id="SSF55144">
    <property type="entry name" value="LigT-like"/>
    <property type="match status" value="1"/>
</dbReference>
<dbReference type="GO" id="GO:0004113">
    <property type="term" value="F:2',3'-cyclic-nucleotide 3'-phosphodiesterase activity"/>
    <property type="evidence" value="ECO:0007669"/>
    <property type="project" value="InterPro"/>
</dbReference>
<comment type="catalytic activity">
    <reaction evidence="2">
        <text>a 3'-end 2',3'-cyclophospho-ribonucleotide-RNA + H2O = a 3'-end 2'-phospho-ribonucleotide-RNA + H(+)</text>
        <dbReference type="Rhea" id="RHEA:11828"/>
        <dbReference type="Rhea" id="RHEA-COMP:10464"/>
        <dbReference type="Rhea" id="RHEA-COMP:17353"/>
        <dbReference type="ChEBI" id="CHEBI:15377"/>
        <dbReference type="ChEBI" id="CHEBI:15378"/>
        <dbReference type="ChEBI" id="CHEBI:83064"/>
        <dbReference type="ChEBI" id="CHEBI:173113"/>
        <dbReference type="EC" id="3.1.4.58"/>
    </reaction>
</comment>
<dbReference type="InterPro" id="IPR004175">
    <property type="entry name" value="RNA_CPDase"/>
</dbReference>
<sequence>MRLFVALVPPPEAVAELRRAVDPIRSRYDGLRWTEPQGWHITLAFLGTVEPKTRTGLETRLARVAARHPPRNLALTGSGRFGDRTLWIGVRGDRRAMAALAVAVRRAAAKCHIPIEDRPWHGHVTLARAAQPRGTGGRRPRGGGLAAPAADLAGFDGVAWTAARLHLVRSLIGNGPARYHDVATWPLVGRLSSHVRTGTRDRAEGSGSR</sequence>
<reference evidence="3 4" key="1">
    <citation type="submission" date="2018-12" db="EMBL/GenBank/DDBJ databases">
        <title>Draft genome sequence of Embleya hyalina NBRC 13850T.</title>
        <authorList>
            <person name="Komaki H."/>
            <person name="Hosoyama A."/>
            <person name="Kimura A."/>
            <person name="Ichikawa N."/>
            <person name="Tamura T."/>
        </authorList>
    </citation>
    <scope>NUCLEOTIDE SEQUENCE [LARGE SCALE GENOMIC DNA]</scope>
    <source>
        <strain evidence="3 4">NBRC 13850</strain>
    </source>
</reference>
<organism evidence="3 4">
    <name type="scientific">Embleya hyalina</name>
    <dbReference type="NCBI Taxonomy" id="516124"/>
    <lineage>
        <taxon>Bacteria</taxon>
        <taxon>Bacillati</taxon>
        <taxon>Actinomycetota</taxon>
        <taxon>Actinomycetes</taxon>
        <taxon>Kitasatosporales</taxon>
        <taxon>Streptomycetaceae</taxon>
        <taxon>Embleya</taxon>
    </lineage>
</organism>
<protein>
    <recommendedName>
        <fullName evidence="2">RNA 2',3'-cyclic phosphodiesterase</fullName>
        <shortName evidence="2">RNA 2',3'-CPDase</shortName>
        <ecNumber evidence="2">3.1.4.58</ecNumber>
    </recommendedName>
</protein>
<comment type="caution">
    <text evidence="3">The sequence shown here is derived from an EMBL/GenBank/DDBJ whole genome shotgun (WGS) entry which is preliminary data.</text>
</comment>
<keyword evidence="1 2" id="KW-0378">Hydrolase</keyword>
<feature type="short sequence motif" description="HXTX 2" evidence="2">
    <location>
        <begin position="123"/>
        <end position="126"/>
    </location>
</feature>
<accession>A0A401YN26</accession>
<dbReference type="NCBIfam" id="TIGR02258">
    <property type="entry name" value="2_5_ligase"/>
    <property type="match status" value="1"/>
</dbReference>
<evidence type="ECO:0000256" key="2">
    <source>
        <dbReference type="HAMAP-Rule" id="MF_01940"/>
    </source>
</evidence>
<evidence type="ECO:0000256" key="1">
    <source>
        <dbReference type="ARBA" id="ARBA00022801"/>
    </source>
</evidence>
<evidence type="ECO:0000313" key="3">
    <source>
        <dbReference type="EMBL" id="GCD95998.1"/>
    </source>
</evidence>
<dbReference type="PANTHER" id="PTHR35561">
    <property type="entry name" value="RNA 2',3'-CYCLIC PHOSPHODIESTERASE"/>
    <property type="match status" value="1"/>
</dbReference>
<dbReference type="AlphaFoldDB" id="A0A401YN26"/>